<keyword evidence="1" id="KW-0472">Membrane</keyword>
<dbReference type="AlphaFoldDB" id="A0A381TKT1"/>
<reference evidence="2" key="1">
    <citation type="submission" date="2018-05" db="EMBL/GenBank/DDBJ databases">
        <authorList>
            <person name="Lanie J.A."/>
            <person name="Ng W.-L."/>
            <person name="Kazmierczak K.M."/>
            <person name="Andrzejewski T.M."/>
            <person name="Davidsen T.M."/>
            <person name="Wayne K.J."/>
            <person name="Tettelin H."/>
            <person name="Glass J.I."/>
            <person name="Rusch D."/>
            <person name="Podicherti R."/>
            <person name="Tsui H.-C.T."/>
            <person name="Winkler M.E."/>
        </authorList>
    </citation>
    <scope>NUCLEOTIDE SEQUENCE</scope>
</reference>
<sequence>MFNYYTISHFLIWLLFGRFTSIGWITFLLLSIGWEILELALPFGFAVETLDNKVGDMVVNTLAFLVGLKWRQSAAQKTKLRTTRP</sequence>
<keyword evidence="1" id="KW-0812">Transmembrane</keyword>
<dbReference type="EMBL" id="UINC01004765">
    <property type="protein sequence ID" value="SVA16696.1"/>
    <property type="molecule type" value="Genomic_DNA"/>
</dbReference>
<organism evidence="2">
    <name type="scientific">marine metagenome</name>
    <dbReference type="NCBI Taxonomy" id="408172"/>
    <lineage>
        <taxon>unclassified sequences</taxon>
        <taxon>metagenomes</taxon>
        <taxon>ecological metagenomes</taxon>
    </lineage>
</organism>
<keyword evidence="1" id="KW-1133">Transmembrane helix</keyword>
<name>A0A381TKT1_9ZZZZ</name>
<accession>A0A381TKT1</accession>
<evidence type="ECO:0000256" key="1">
    <source>
        <dbReference type="SAM" id="Phobius"/>
    </source>
</evidence>
<feature type="transmembrane region" description="Helical" evidence="1">
    <location>
        <begin position="12"/>
        <end position="34"/>
    </location>
</feature>
<evidence type="ECO:0008006" key="3">
    <source>
        <dbReference type="Google" id="ProtNLM"/>
    </source>
</evidence>
<evidence type="ECO:0000313" key="2">
    <source>
        <dbReference type="EMBL" id="SVA16696.1"/>
    </source>
</evidence>
<gene>
    <name evidence="2" type="ORF">METZ01_LOCUS69550</name>
</gene>
<protein>
    <recommendedName>
        <fullName evidence="3">VanZ-like domain-containing protein</fullName>
    </recommendedName>
</protein>
<proteinExistence type="predicted"/>